<proteinExistence type="predicted"/>
<evidence type="ECO:0000313" key="3">
    <source>
        <dbReference type="Proteomes" id="UP001189429"/>
    </source>
</evidence>
<sequence length="1133" mass="125513">MLQNVARRVEAYGGCPDDLAEESSLSEILDSRDHYGMGPKNLASFEFDKVKILHRKVHVRPIRRELPPAALGYLRHSADLIEMDETELEKDRAESVASSPYWGPKLRRSRDLRRRLCQRLCQQGLLTWRRRLKGRAGIFVVKKKDGLQRLIIDARAANRAHRPPPTTRLGSSRCMADLDLSDPRLKASGFGGIGSGLAASPRGEEGDVGDCFYNYTVPELASRFGFEDRFDTHELEEMGRRPAMIWDDAEGAETKVEDGEVLYPCMAAVCMGWSWDLFFANEAVTHRVERALGGGADQIMCEMQPAPVMKPGKCVAGVYVDNVQVVGGCAGDAWKQMHEIEKSFCEGNMPFDVGPRDEFEMQSLGRAMSALNECYRFVEETLEVPMRVWPSGKSEIRCAMNLPFLMEADLGARLSSEVYCGDSSTRRYALHVTKAEPDELREAWRWRERWRYRDVPVQEGHMTDGLGYVRGVAPGLAAGLRTAFGQALRARADDLRLGPPPAATPPRRPRAKVDLDGGIPRLADGRTGRQRCQFVSADRWRWQEEHINLKEARVALMGLRRHCRTVGRLGSKLLTLGDSQVAVGAYEKGRSSAGLQSLCRRAAAYRLGGQKAWRLRCIETDRNPSDQDSRRWGAKRVTGTGRSPPGPGAAPSRGQGPDSAPAGAPSSAVYQPGSEGGCYWGVENPRTSRLWNFEPVARLRGLPAVVEVNFDMSMFGAPYRKPTRILTNVGALRALGERPRIPRKHAVMLRGHLAPQAATYPSPLGSCWADILVAAPPRGALARAGGFDPQELRHGLLRAAGRQPAHGGAAVLSEDNGLSHDVCKAADSFLGADPVIQFGQDKRPQRWQAHAHWQAAAARRDALVMATVTNDTLERCAAAVHEFEVYARAKKLDLQPLSRLDNSLSQCFVDLFDGGFGVGEGRNTFYGYRLLRLKTTGKVELPKALASLKGWAKRAPGRVRLPLPDIIVDDIALDLVERDLPLMGAAVVLETDAYLRPSETVELRQGQILPPAPAARLGEHFGVVIAPSEWCETTKTGGQDDSMLIRDVARPWLASVMKLLFKPKAPDSQRLFNFALLEFEREVKRGSDRLGYAPLKVRPRVFRRSGASNDKAHGRRTLREIQKRGRRASIVRV</sequence>
<feature type="non-terminal residue" evidence="2">
    <location>
        <position position="1133"/>
    </location>
</feature>
<comment type="caution">
    <text evidence="2">The sequence shown here is derived from an EMBL/GenBank/DDBJ whole genome shotgun (WGS) entry which is preliminary data.</text>
</comment>
<feature type="region of interest" description="Disordered" evidence="1">
    <location>
        <begin position="495"/>
        <end position="520"/>
    </location>
</feature>
<feature type="compositionally biased region" description="Low complexity" evidence="1">
    <location>
        <begin position="638"/>
        <end position="668"/>
    </location>
</feature>
<protein>
    <submittedName>
        <fullName evidence="2">Uncharacterized protein</fullName>
    </submittedName>
</protein>
<evidence type="ECO:0000313" key="2">
    <source>
        <dbReference type="EMBL" id="CAK0825470.1"/>
    </source>
</evidence>
<evidence type="ECO:0000256" key="1">
    <source>
        <dbReference type="SAM" id="MobiDB-lite"/>
    </source>
</evidence>
<gene>
    <name evidence="2" type="ORF">PCOR1329_LOCUS25593</name>
</gene>
<organism evidence="2 3">
    <name type="scientific">Prorocentrum cordatum</name>
    <dbReference type="NCBI Taxonomy" id="2364126"/>
    <lineage>
        <taxon>Eukaryota</taxon>
        <taxon>Sar</taxon>
        <taxon>Alveolata</taxon>
        <taxon>Dinophyceae</taxon>
        <taxon>Prorocentrales</taxon>
        <taxon>Prorocentraceae</taxon>
        <taxon>Prorocentrum</taxon>
    </lineage>
</organism>
<feature type="region of interest" description="Disordered" evidence="1">
    <location>
        <begin position="622"/>
        <end position="669"/>
    </location>
</feature>
<dbReference type="EMBL" id="CAUYUJ010008958">
    <property type="protein sequence ID" value="CAK0825470.1"/>
    <property type="molecule type" value="Genomic_DNA"/>
</dbReference>
<feature type="compositionally biased region" description="Basic and acidic residues" evidence="1">
    <location>
        <begin position="622"/>
        <end position="631"/>
    </location>
</feature>
<reference evidence="2" key="1">
    <citation type="submission" date="2023-10" db="EMBL/GenBank/DDBJ databases">
        <authorList>
            <person name="Chen Y."/>
            <person name="Shah S."/>
            <person name="Dougan E. K."/>
            <person name="Thang M."/>
            <person name="Chan C."/>
        </authorList>
    </citation>
    <scope>NUCLEOTIDE SEQUENCE [LARGE SCALE GENOMIC DNA]</scope>
</reference>
<name>A0ABN9S762_9DINO</name>
<accession>A0ABN9S762</accession>
<keyword evidence="3" id="KW-1185">Reference proteome</keyword>
<dbReference type="Proteomes" id="UP001189429">
    <property type="component" value="Unassembled WGS sequence"/>
</dbReference>